<sequence length="123" mass="12982">MPVATLAEAPRFERGGALFRPLAVPSRGSAELAVWLLELEPGLTGEEHSVSREEVFVLQTGVLELTLGGEVHRLAPGDAMIVPPDTLFRLDNPGAEPARATVCTSAGMVGTVQGATIVPPWTR</sequence>
<dbReference type="Proteomes" id="UP000062973">
    <property type="component" value="Chromosome"/>
</dbReference>
<dbReference type="AlphaFoldDB" id="A0A076MKI0"/>
<evidence type="ECO:0000313" key="3">
    <source>
        <dbReference type="Proteomes" id="UP000062973"/>
    </source>
</evidence>
<dbReference type="RefSeq" id="WP_017987105.1">
    <property type="nucleotide sequence ID" value="NZ_AQUL01000001.1"/>
</dbReference>
<dbReference type="eggNOG" id="COG1917">
    <property type="taxonomic scope" value="Bacteria"/>
</dbReference>
<proteinExistence type="predicted"/>
<dbReference type="SUPFAM" id="SSF51182">
    <property type="entry name" value="RmlC-like cupins"/>
    <property type="match status" value="1"/>
</dbReference>
<dbReference type="Pfam" id="PF07883">
    <property type="entry name" value="Cupin_2"/>
    <property type="match status" value="1"/>
</dbReference>
<evidence type="ECO:0000259" key="1">
    <source>
        <dbReference type="Pfam" id="PF07883"/>
    </source>
</evidence>
<reference evidence="2 3" key="1">
    <citation type="submission" date="2014-07" db="EMBL/GenBank/DDBJ databases">
        <title>Whole Genome Sequence of the Amycolatopsis methanolica 239.</title>
        <authorList>
            <person name="Tang B."/>
        </authorList>
    </citation>
    <scope>NUCLEOTIDE SEQUENCE [LARGE SCALE GENOMIC DNA]</scope>
    <source>
        <strain evidence="2 3">239</strain>
    </source>
</reference>
<gene>
    <name evidence="2" type="ORF">AMETH_1147</name>
</gene>
<dbReference type="KEGG" id="amq:AMETH_1147"/>
<organism evidence="2 3">
    <name type="scientific">Amycolatopsis methanolica 239</name>
    <dbReference type="NCBI Taxonomy" id="1068978"/>
    <lineage>
        <taxon>Bacteria</taxon>
        <taxon>Bacillati</taxon>
        <taxon>Actinomycetota</taxon>
        <taxon>Actinomycetes</taxon>
        <taxon>Pseudonocardiales</taxon>
        <taxon>Pseudonocardiaceae</taxon>
        <taxon>Amycolatopsis</taxon>
        <taxon>Amycolatopsis methanolica group</taxon>
    </lineage>
</organism>
<evidence type="ECO:0000313" key="2">
    <source>
        <dbReference type="EMBL" id="AIJ21239.1"/>
    </source>
</evidence>
<dbReference type="InterPro" id="IPR013096">
    <property type="entry name" value="Cupin_2"/>
</dbReference>
<dbReference type="HOGENOM" id="CLU_132093_0_0_11"/>
<accession>A0A076MKI0</accession>
<name>A0A076MKI0_AMYME</name>
<protein>
    <submittedName>
        <fullName evidence="2">Cupin</fullName>
    </submittedName>
</protein>
<feature type="domain" description="Cupin type-2" evidence="1">
    <location>
        <begin position="36"/>
        <end position="101"/>
    </location>
</feature>
<dbReference type="PATRIC" id="fig|1068978.7.peg.1207"/>
<dbReference type="STRING" id="1068978.AMETH_1147"/>
<dbReference type="EMBL" id="CP009110">
    <property type="protein sequence ID" value="AIJ21239.1"/>
    <property type="molecule type" value="Genomic_DNA"/>
</dbReference>
<dbReference type="Gene3D" id="2.60.120.10">
    <property type="entry name" value="Jelly Rolls"/>
    <property type="match status" value="1"/>
</dbReference>
<dbReference type="InterPro" id="IPR011051">
    <property type="entry name" value="RmlC_Cupin_sf"/>
</dbReference>
<keyword evidence="3" id="KW-1185">Reference proteome</keyword>
<dbReference type="OrthoDB" id="5145129at2"/>
<dbReference type="InterPro" id="IPR014710">
    <property type="entry name" value="RmlC-like_jellyroll"/>
</dbReference>